<comment type="caution">
    <text evidence="2">The sequence shown here is derived from an EMBL/GenBank/DDBJ whole genome shotgun (WGS) entry which is preliminary data.</text>
</comment>
<keyword evidence="3" id="KW-1185">Reference proteome</keyword>
<evidence type="ECO:0008006" key="4">
    <source>
        <dbReference type="Google" id="ProtNLM"/>
    </source>
</evidence>
<accession>A0A432ZQF1</accession>
<dbReference type="Gene3D" id="3.30.700.10">
    <property type="entry name" value="Glycoprotein, Type 4 Pilin"/>
    <property type="match status" value="1"/>
</dbReference>
<organism evidence="2 3">
    <name type="scientific">Idiomarina tyrosinivorans</name>
    <dbReference type="NCBI Taxonomy" id="1445662"/>
    <lineage>
        <taxon>Bacteria</taxon>
        <taxon>Pseudomonadati</taxon>
        <taxon>Pseudomonadota</taxon>
        <taxon>Gammaproteobacteria</taxon>
        <taxon>Alteromonadales</taxon>
        <taxon>Idiomarinaceae</taxon>
        <taxon>Idiomarina</taxon>
    </lineage>
</organism>
<feature type="transmembrane region" description="Helical" evidence="1">
    <location>
        <begin position="12"/>
        <end position="33"/>
    </location>
</feature>
<name>A0A432ZQF1_9GAMM</name>
<evidence type="ECO:0000313" key="3">
    <source>
        <dbReference type="Proteomes" id="UP000287996"/>
    </source>
</evidence>
<protein>
    <recommendedName>
        <fullName evidence="4">Prepilin-type cleavage/methylation domain-containing protein</fullName>
    </recommendedName>
</protein>
<dbReference type="AlphaFoldDB" id="A0A432ZQF1"/>
<dbReference type="Pfam" id="PF07963">
    <property type="entry name" value="N_methyl"/>
    <property type="match status" value="1"/>
</dbReference>
<reference evidence="2 3" key="1">
    <citation type="journal article" date="2011" name="Front. Microbiol.">
        <title>Genomic signatures of strain selection and enhancement in Bacillus atrophaeus var. globigii, a historical biowarfare simulant.</title>
        <authorList>
            <person name="Gibbons H.S."/>
            <person name="Broomall S.M."/>
            <person name="McNew L.A."/>
            <person name="Daligault H."/>
            <person name="Chapman C."/>
            <person name="Bruce D."/>
            <person name="Karavis M."/>
            <person name="Krepps M."/>
            <person name="McGregor P.A."/>
            <person name="Hong C."/>
            <person name="Park K.H."/>
            <person name="Akmal A."/>
            <person name="Feldman A."/>
            <person name="Lin J.S."/>
            <person name="Chang W.E."/>
            <person name="Higgs B.W."/>
            <person name="Demirev P."/>
            <person name="Lindquist J."/>
            <person name="Liem A."/>
            <person name="Fochler E."/>
            <person name="Read T.D."/>
            <person name="Tapia R."/>
            <person name="Johnson S."/>
            <person name="Bishop-Lilly K.A."/>
            <person name="Detter C."/>
            <person name="Han C."/>
            <person name="Sozhamannan S."/>
            <person name="Rosenzweig C.N."/>
            <person name="Skowronski E.W."/>
        </authorList>
    </citation>
    <scope>NUCLEOTIDE SEQUENCE [LARGE SCALE GENOMIC DNA]</scope>
    <source>
        <strain evidence="2 3">CC-PW-9</strain>
    </source>
</reference>
<gene>
    <name evidence="2" type="ORF">CWI84_07500</name>
</gene>
<proteinExistence type="predicted"/>
<dbReference type="NCBIfam" id="TIGR02532">
    <property type="entry name" value="IV_pilin_GFxxxE"/>
    <property type="match status" value="1"/>
</dbReference>
<keyword evidence="1" id="KW-1133">Transmembrane helix</keyword>
<dbReference type="InterPro" id="IPR012902">
    <property type="entry name" value="N_methyl_site"/>
</dbReference>
<dbReference type="Proteomes" id="UP000287996">
    <property type="component" value="Unassembled WGS sequence"/>
</dbReference>
<dbReference type="PROSITE" id="PS00409">
    <property type="entry name" value="PROKAR_NTER_METHYL"/>
    <property type="match status" value="1"/>
</dbReference>
<dbReference type="EMBL" id="PIQH01000006">
    <property type="protein sequence ID" value="RUO80134.1"/>
    <property type="molecule type" value="Genomic_DNA"/>
</dbReference>
<dbReference type="OrthoDB" id="9788802at2"/>
<dbReference type="RefSeq" id="WP_126841972.1">
    <property type="nucleotide sequence ID" value="NZ_PIQH01000006.1"/>
</dbReference>
<keyword evidence="1" id="KW-0812">Transmembrane</keyword>
<evidence type="ECO:0000256" key="1">
    <source>
        <dbReference type="SAM" id="Phobius"/>
    </source>
</evidence>
<sequence>MFRLRSNAGFTLIELLTVVVILAVISLTVLQFISFGGNIYQDVTQRDALLTQTRFTMQRLSKELSSALPGSVRTNNQCIEFVPVKAAGYVVTAPTTDNDSAPFTVISPYGYTLATGDEVAIYPRNSTHVYGATPRRKTIASPPSAPDTNDRVTLDIDAGTYPVLSPSSRYFVVHTPVSWCIDNAQQGLWRFYGYGWQTNQPSYNTLLGLVAPQPMALQLIANPATPTFSYTSERSQRYGIVQVVITAADALSNTHFTLQHEVPLVYQP</sequence>
<evidence type="ECO:0000313" key="2">
    <source>
        <dbReference type="EMBL" id="RUO80134.1"/>
    </source>
</evidence>
<keyword evidence="1" id="KW-0472">Membrane</keyword>